<dbReference type="AlphaFoldDB" id="A0A507AMW9"/>
<proteinExistence type="predicted"/>
<dbReference type="GO" id="GO:0015171">
    <property type="term" value="F:amino acid transmembrane transporter activity"/>
    <property type="evidence" value="ECO:0007669"/>
    <property type="project" value="TreeGrafter"/>
</dbReference>
<reference evidence="7 8" key="1">
    <citation type="submission" date="2019-06" db="EMBL/GenBank/DDBJ databases">
        <title>Draft genome sequence of the filamentous fungus Phialemoniopsis curvata isolated from diesel fuel.</title>
        <authorList>
            <person name="Varaljay V.A."/>
            <person name="Lyon W.J."/>
            <person name="Crouch A.L."/>
            <person name="Drake C.E."/>
            <person name="Hollomon J.M."/>
            <person name="Nadeau L.J."/>
            <person name="Nunn H.S."/>
            <person name="Stevenson B.S."/>
            <person name="Bojanowski C.L."/>
            <person name="Crookes-Goodson W.J."/>
        </authorList>
    </citation>
    <scope>NUCLEOTIDE SEQUENCE [LARGE SCALE GENOMIC DNA]</scope>
    <source>
        <strain evidence="7 8">D216</strain>
    </source>
</reference>
<dbReference type="OrthoDB" id="3900342at2759"/>
<evidence type="ECO:0000256" key="3">
    <source>
        <dbReference type="ARBA" id="ARBA00022989"/>
    </source>
</evidence>
<protein>
    <recommendedName>
        <fullName evidence="6">Amino acid permease/ SLC12A domain-containing protein</fullName>
    </recommendedName>
</protein>
<dbReference type="PANTHER" id="PTHR43341:SF39">
    <property type="entry name" value="AMINO ACID TRANSPORTER (EUROFUNG)-RELATED"/>
    <property type="match status" value="1"/>
</dbReference>
<accession>A0A507AMW9</accession>
<evidence type="ECO:0000256" key="1">
    <source>
        <dbReference type="ARBA" id="ARBA00004141"/>
    </source>
</evidence>
<keyword evidence="8" id="KW-1185">Reference proteome</keyword>
<dbReference type="EMBL" id="SKBQ01000089">
    <property type="protein sequence ID" value="TPX07604.1"/>
    <property type="molecule type" value="Genomic_DNA"/>
</dbReference>
<feature type="transmembrane region" description="Helical" evidence="5">
    <location>
        <begin position="403"/>
        <end position="427"/>
    </location>
</feature>
<keyword evidence="3 5" id="KW-1133">Transmembrane helix</keyword>
<dbReference type="GO" id="GO:0016020">
    <property type="term" value="C:membrane"/>
    <property type="evidence" value="ECO:0007669"/>
    <property type="project" value="UniProtKB-SubCell"/>
</dbReference>
<keyword evidence="2 5" id="KW-0812">Transmembrane</keyword>
<dbReference type="GeneID" id="41978150"/>
<dbReference type="Proteomes" id="UP000319257">
    <property type="component" value="Unassembled WGS sequence"/>
</dbReference>
<sequence length="588" mass="64313">MMPPSDPVKEEDLKRPSVDEVAEGTNIVSQYEETHRGLSPRHVQLIVIAGGVGVGLWVGIGGVLRSAGPLPLLLGYMIYGLGFIWPTSLNVAEMAAWLPIRGSIYELAAHFVDPALGFAMGWTYFFAGAMLVCTEYSAVATVMQYWDTGLNPAIWIGMSIAICYFLNMVAVKWYGESEFIMGSTKILLLIGLVMATIITMAGGNPKHDAYGFRNWSDGNFVHSYYAKGATGVFLSICISVRYAVFTISGPDIVTLSAGEIINPRKTIPKVAKMVISRIMGIYITGVLAVGIICSSVDPRLLGAIESGKAGSAASPWVIGLLNVGISGFLPGFINFIIMLSGLSCGNAFLYGSSRTLYSLARDKKAPQILLKCTKAGVPWVCVTVVTAISLLAFLVASNSSSVVFGWFVDLTTVSLIVNFTAMSWVSIAWHRALKHKGIPRIGKNNMNGGGWFSFLRRSSAQPPQISDDTIIFPYIAPCGTWTPYTSAVLGSVITLFIGFDVFSPFSYRGFITSYFGLAWFCGMFAFWKLYKGTSFIKVQDVDIYLNGRKQAVDFECRHWEDGTANRAYVEEMKSSNVFVRGWRKFWGE</sequence>
<name>A0A507AMW9_9PEZI</name>
<dbReference type="InterPro" id="IPR050524">
    <property type="entry name" value="APC_YAT"/>
</dbReference>
<comment type="subcellular location">
    <subcellularLocation>
        <location evidence="1">Membrane</location>
        <topology evidence="1">Multi-pass membrane protein</topology>
    </subcellularLocation>
</comment>
<feature type="transmembrane region" description="Helical" evidence="5">
    <location>
        <begin position="111"/>
        <end position="132"/>
    </location>
</feature>
<dbReference type="PANTHER" id="PTHR43341">
    <property type="entry name" value="AMINO ACID PERMEASE"/>
    <property type="match status" value="1"/>
</dbReference>
<feature type="transmembrane region" description="Helical" evidence="5">
    <location>
        <begin position="186"/>
        <end position="204"/>
    </location>
</feature>
<feature type="transmembrane region" description="Helical" evidence="5">
    <location>
        <begin position="274"/>
        <end position="292"/>
    </location>
</feature>
<keyword evidence="4 5" id="KW-0472">Membrane</keyword>
<feature type="transmembrane region" description="Helical" evidence="5">
    <location>
        <begin position="45"/>
        <end position="64"/>
    </location>
</feature>
<feature type="domain" description="Amino acid permease/ SLC12A" evidence="6">
    <location>
        <begin position="42"/>
        <end position="438"/>
    </location>
</feature>
<dbReference type="InterPro" id="IPR004841">
    <property type="entry name" value="AA-permease/SLC12A_dom"/>
</dbReference>
<dbReference type="InParanoid" id="A0A507AMW9"/>
<dbReference type="RefSeq" id="XP_030989315.1">
    <property type="nucleotide sequence ID" value="XM_031133350.1"/>
</dbReference>
<feature type="transmembrane region" description="Helical" evidence="5">
    <location>
        <begin position="481"/>
        <end position="499"/>
    </location>
</feature>
<evidence type="ECO:0000256" key="4">
    <source>
        <dbReference type="ARBA" id="ARBA00023136"/>
    </source>
</evidence>
<evidence type="ECO:0000259" key="6">
    <source>
        <dbReference type="Pfam" id="PF00324"/>
    </source>
</evidence>
<dbReference type="STRING" id="1093900.A0A507AMW9"/>
<feature type="transmembrane region" description="Helical" evidence="5">
    <location>
        <begin position="505"/>
        <end position="527"/>
    </location>
</feature>
<comment type="caution">
    <text evidence="7">The sequence shown here is derived from an EMBL/GenBank/DDBJ whole genome shotgun (WGS) entry which is preliminary data.</text>
</comment>
<organism evidence="7 8">
    <name type="scientific">Thyridium curvatum</name>
    <dbReference type="NCBI Taxonomy" id="1093900"/>
    <lineage>
        <taxon>Eukaryota</taxon>
        <taxon>Fungi</taxon>
        <taxon>Dikarya</taxon>
        <taxon>Ascomycota</taxon>
        <taxon>Pezizomycotina</taxon>
        <taxon>Sordariomycetes</taxon>
        <taxon>Sordariomycetidae</taxon>
        <taxon>Thyridiales</taxon>
        <taxon>Thyridiaceae</taxon>
        <taxon>Thyridium</taxon>
    </lineage>
</organism>
<evidence type="ECO:0000313" key="8">
    <source>
        <dbReference type="Proteomes" id="UP000319257"/>
    </source>
</evidence>
<feature type="transmembrane region" description="Helical" evidence="5">
    <location>
        <begin position="76"/>
        <end position="99"/>
    </location>
</feature>
<evidence type="ECO:0000256" key="2">
    <source>
        <dbReference type="ARBA" id="ARBA00022692"/>
    </source>
</evidence>
<feature type="transmembrane region" description="Helical" evidence="5">
    <location>
        <begin position="224"/>
        <end position="244"/>
    </location>
</feature>
<dbReference type="Pfam" id="PF00324">
    <property type="entry name" value="AA_permease"/>
    <property type="match status" value="1"/>
</dbReference>
<feature type="transmembrane region" description="Helical" evidence="5">
    <location>
        <begin position="152"/>
        <end position="174"/>
    </location>
</feature>
<dbReference type="Gene3D" id="1.20.1740.10">
    <property type="entry name" value="Amino acid/polyamine transporter I"/>
    <property type="match status" value="1"/>
</dbReference>
<feature type="transmembrane region" description="Helical" evidence="5">
    <location>
        <begin position="372"/>
        <end position="397"/>
    </location>
</feature>
<evidence type="ECO:0000256" key="5">
    <source>
        <dbReference type="SAM" id="Phobius"/>
    </source>
</evidence>
<evidence type="ECO:0000313" key="7">
    <source>
        <dbReference type="EMBL" id="TPX07604.1"/>
    </source>
</evidence>
<gene>
    <name evidence="7" type="ORF">E0L32_010703</name>
</gene>